<dbReference type="Gene3D" id="3.60.21.10">
    <property type="match status" value="1"/>
</dbReference>
<dbReference type="AlphaFoldDB" id="A0A4V2UPA1"/>
<dbReference type="GO" id="GO:0008803">
    <property type="term" value="F:bis(5'-nucleosyl)-tetraphosphatase (symmetrical) activity"/>
    <property type="evidence" value="ECO:0007669"/>
    <property type="project" value="TreeGrafter"/>
</dbReference>
<dbReference type="EMBL" id="SLZW01000001">
    <property type="protein sequence ID" value="TCS65131.1"/>
    <property type="molecule type" value="Genomic_DNA"/>
</dbReference>
<evidence type="ECO:0000259" key="1">
    <source>
        <dbReference type="Pfam" id="PF00149"/>
    </source>
</evidence>
<name>A0A4V2UPA1_9PROT</name>
<dbReference type="InterPro" id="IPR029052">
    <property type="entry name" value="Metallo-depent_PP-like"/>
</dbReference>
<dbReference type="InterPro" id="IPR050126">
    <property type="entry name" value="Ap4A_hydrolase"/>
</dbReference>
<evidence type="ECO:0000313" key="2">
    <source>
        <dbReference type="EMBL" id="TCS65131.1"/>
    </source>
</evidence>
<dbReference type="InterPro" id="IPR004843">
    <property type="entry name" value="Calcineurin-like_PHP"/>
</dbReference>
<dbReference type="GO" id="GO:0016791">
    <property type="term" value="F:phosphatase activity"/>
    <property type="evidence" value="ECO:0007669"/>
    <property type="project" value="TreeGrafter"/>
</dbReference>
<dbReference type="GO" id="GO:0110154">
    <property type="term" value="P:RNA decapping"/>
    <property type="evidence" value="ECO:0007669"/>
    <property type="project" value="TreeGrafter"/>
</dbReference>
<dbReference type="GO" id="GO:0005737">
    <property type="term" value="C:cytoplasm"/>
    <property type="evidence" value="ECO:0007669"/>
    <property type="project" value="TreeGrafter"/>
</dbReference>
<dbReference type="Proteomes" id="UP000295304">
    <property type="component" value="Unassembled WGS sequence"/>
</dbReference>
<accession>A0A4V2UPA1</accession>
<sequence>MNCASRPSTADVPRAAAPPGRRVYAIGDIHGRLDLLDTLLMRIRADIQNGPAAKNILIFLGDYVDRGPDSRGVIERLSTLGSTDFECVFLKGNHEAMLLDFLDSAQGCPWLVNGGLDTVRAYAGDSPESTAAIDRAMGGAHYADGEGALRDLLRARMPRRHLAFLRALELTHREGDYVFVHAGINPALPLSAQREADLIWIRTPFLDHDGDLGVIVVHGHTTAEQPQIFPHRIGIDTRAWASGVLTAVVLYGERRTFIHT</sequence>
<gene>
    <name evidence="2" type="ORF">EDD55_101465</name>
</gene>
<dbReference type="SUPFAM" id="SSF56300">
    <property type="entry name" value="Metallo-dependent phosphatases"/>
    <property type="match status" value="1"/>
</dbReference>
<dbReference type="PANTHER" id="PTHR42850:SF4">
    <property type="entry name" value="ZINC-DEPENDENT ENDOPOLYPHOSPHATASE"/>
    <property type="match status" value="1"/>
</dbReference>
<evidence type="ECO:0000313" key="3">
    <source>
        <dbReference type="Proteomes" id="UP000295304"/>
    </source>
</evidence>
<feature type="domain" description="Calcineurin-like phosphoesterase" evidence="1">
    <location>
        <begin position="22"/>
        <end position="221"/>
    </location>
</feature>
<dbReference type="OrthoDB" id="9807890at2"/>
<dbReference type="PANTHER" id="PTHR42850">
    <property type="entry name" value="METALLOPHOSPHOESTERASE"/>
    <property type="match status" value="1"/>
</dbReference>
<dbReference type="Pfam" id="PF00149">
    <property type="entry name" value="Metallophos"/>
    <property type="match status" value="1"/>
</dbReference>
<dbReference type="CDD" id="cd00144">
    <property type="entry name" value="MPP_PPP_family"/>
    <property type="match status" value="1"/>
</dbReference>
<keyword evidence="3" id="KW-1185">Reference proteome</keyword>
<protein>
    <submittedName>
        <fullName evidence="2">Serine/threonine protein phosphatase 1</fullName>
    </submittedName>
</protein>
<proteinExistence type="predicted"/>
<organism evidence="2 3">
    <name type="scientific">Varunaivibrio sulfuroxidans</name>
    <dbReference type="NCBI Taxonomy" id="1773489"/>
    <lineage>
        <taxon>Bacteria</taxon>
        <taxon>Pseudomonadati</taxon>
        <taxon>Pseudomonadota</taxon>
        <taxon>Alphaproteobacteria</taxon>
        <taxon>Rhodospirillales</taxon>
        <taxon>Magnetovibrionaceae</taxon>
        <taxon>Varunaivibrio</taxon>
    </lineage>
</organism>
<comment type="caution">
    <text evidence="2">The sequence shown here is derived from an EMBL/GenBank/DDBJ whole genome shotgun (WGS) entry which is preliminary data.</text>
</comment>
<reference evidence="2 3" key="1">
    <citation type="submission" date="2019-03" db="EMBL/GenBank/DDBJ databases">
        <title>Genomic Encyclopedia of Type Strains, Phase IV (KMG-IV): sequencing the most valuable type-strain genomes for metagenomic binning, comparative biology and taxonomic classification.</title>
        <authorList>
            <person name="Goeker M."/>
        </authorList>
    </citation>
    <scope>NUCLEOTIDE SEQUENCE [LARGE SCALE GENOMIC DNA]</scope>
    <source>
        <strain evidence="2 3">DSM 101688</strain>
    </source>
</reference>
<dbReference type="RefSeq" id="WP_132937841.1">
    <property type="nucleotide sequence ID" value="NZ_CP119676.1"/>
</dbReference>